<keyword evidence="2" id="KW-0378">Hydrolase</keyword>
<dbReference type="SUPFAM" id="SSF53474">
    <property type="entry name" value="alpha/beta-Hydrolases"/>
    <property type="match status" value="1"/>
</dbReference>
<comment type="caution">
    <text evidence="2">The sequence shown here is derived from an EMBL/GenBank/DDBJ whole genome shotgun (WGS) entry which is preliminary data.</text>
</comment>
<dbReference type="InterPro" id="IPR000073">
    <property type="entry name" value="AB_hydrolase_1"/>
</dbReference>
<dbReference type="PANTHER" id="PTHR43798">
    <property type="entry name" value="MONOACYLGLYCEROL LIPASE"/>
    <property type="match status" value="1"/>
</dbReference>
<dbReference type="PANTHER" id="PTHR43798:SF33">
    <property type="entry name" value="HYDROLASE, PUTATIVE (AFU_ORTHOLOGUE AFUA_2G14860)-RELATED"/>
    <property type="match status" value="1"/>
</dbReference>
<protein>
    <submittedName>
        <fullName evidence="2">Alpha/beta fold hydrolase</fullName>
    </submittedName>
</protein>
<dbReference type="Gene3D" id="3.40.50.1820">
    <property type="entry name" value="alpha/beta hydrolase"/>
    <property type="match status" value="1"/>
</dbReference>
<dbReference type="InterPro" id="IPR029058">
    <property type="entry name" value="AB_hydrolase_fold"/>
</dbReference>
<dbReference type="RefSeq" id="WP_379729622.1">
    <property type="nucleotide sequence ID" value="NZ_JBHRYJ010000006.1"/>
</dbReference>
<dbReference type="Proteomes" id="UP001595711">
    <property type="component" value="Unassembled WGS sequence"/>
</dbReference>
<gene>
    <name evidence="2" type="ORF">ACFOOQ_20730</name>
</gene>
<evidence type="ECO:0000313" key="2">
    <source>
        <dbReference type="EMBL" id="MFC3677991.1"/>
    </source>
</evidence>
<dbReference type="PRINTS" id="PR00111">
    <property type="entry name" value="ABHYDROLASE"/>
</dbReference>
<proteinExistence type="predicted"/>
<dbReference type="EMBL" id="JBHRYJ010000006">
    <property type="protein sequence ID" value="MFC3677991.1"/>
    <property type="molecule type" value="Genomic_DNA"/>
</dbReference>
<accession>A0ABV7VML3</accession>
<feature type="domain" description="AB hydrolase-1" evidence="1">
    <location>
        <begin position="30"/>
        <end position="133"/>
    </location>
</feature>
<organism evidence="2 3">
    <name type="scientific">Ferrovibrio xuzhouensis</name>
    <dbReference type="NCBI Taxonomy" id="1576914"/>
    <lineage>
        <taxon>Bacteria</taxon>
        <taxon>Pseudomonadati</taxon>
        <taxon>Pseudomonadota</taxon>
        <taxon>Alphaproteobacteria</taxon>
        <taxon>Rhodospirillales</taxon>
        <taxon>Rhodospirillaceae</taxon>
        <taxon>Ferrovibrio</taxon>
    </lineage>
</organism>
<evidence type="ECO:0000259" key="1">
    <source>
        <dbReference type="Pfam" id="PF00561"/>
    </source>
</evidence>
<evidence type="ECO:0000313" key="3">
    <source>
        <dbReference type="Proteomes" id="UP001595711"/>
    </source>
</evidence>
<name>A0ABV7VML3_9PROT</name>
<keyword evidence="3" id="KW-1185">Reference proteome</keyword>
<sequence length="279" mass="29440">MSLTEPRYAVLPGGTRISYLEAGTEGSALPPLVLLHGMGSAARSWRDQLAGLSRDRRVVAWDAPGYGESAPLAPELPDAGDYARAVLAFIDHLGIDRCHLVGHSLGTLMAARFAADYPERLLSVSFSGLAIGHAELPADESRRLLHSRLDDMATLGPAGMAQKRGPRLLAPGAAPDVIASVIETMGMAKLPGYVQAAHMLSGGNALADIARIPAGLPVQFLYALDDVITVPADNLKGAALRPEAPAHAIRNAGHAAYLEQPALFNDILARFMEAHDGRP</sequence>
<dbReference type="InterPro" id="IPR050266">
    <property type="entry name" value="AB_hydrolase_sf"/>
</dbReference>
<dbReference type="Pfam" id="PF00561">
    <property type="entry name" value="Abhydrolase_1"/>
    <property type="match status" value="1"/>
</dbReference>
<dbReference type="GO" id="GO:0016787">
    <property type="term" value="F:hydrolase activity"/>
    <property type="evidence" value="ECO:0007669"/>
    <property type="project" value="UniProtKB-KW"/>
</dbReference>
<reference evidence="3" key="1">
    <citation type="journal article" date="2019" name="Int. J. Syst. Evol. Microbiol.">
        <title>The Global Catalogue of Microorganisms (GCM) 10K type strain sequencing project: providing services to taxonomists for standard genome sequencing and annotation.</title>
        <authorList>
            <consortium name="The Broad Institute Genomics Platform"/>
            <consortium name="The Broad Institute Genome Sequencing Center for Infectious Disease"/>
            <person name="Wu L."/>
            <person name="Ma J."/>
        </authorList>
    </citation>
    <scope>NUCLEOTIDE SEQUENCE [LARGE SCALE GENOMIC DNA]</scope>
    <source>
        <strain evidence="3">KCTC 42182</strain>
    </source>
</reference>